<comment type="caution">
    <text evidence="5">The sequence shown here is derived from an EMBL/GenBank/DDBJ whole genome shotgun (WGS) entry which is preliminary data.</text>
</comment>
<reference evidence="5" key="1">
    <citation type="submission" date="2020-10" db="EMBL/GenBank/DDBJ databases">
        <authorList>
            <person name="Gilroy R."/>
        </authorList>
    </citation>
    <scope>NUCLEOTIDE SEQUENCE</scope>
    <source>
        <strain evidence="5">13766</strain>
    </source>
</reference>
<evidence type="ECO:0000256" key="3">
    <source>
        <dbReference type="ARBA" id="ARBA00022840"/>
    </source>
</evidence>
<reference evidence="5" key="2">
    <citation type="journal article" date="2021" name="PeerJ">
        <title>Extensive microbial diversity within the chicken gut microbiome revealed by metagenomics and culture.</title>
        <authorList>
            <person name="Gilroy R."/>
            <person name="Ravi A."/>
            <person name="Getino M."/>
            <person name="Pursley I."/>
            <person name="Horton D.L."/>
            <person name="Alikhan N.F."/>
            <person name="Baker D."/>
            <person name="Gharbi K."/>
            <person name="Hall N."/>
            <person name="Watson M."/>
            <person name="Adriaenssens E.M."/>
            <person name="Foster-Nyarko E."/>
            <person name="Jarju S."/>
            <person name="Secka A."/>
            <person name="Antonio M."/>
            <person name="Oren A."/>
            <person name="Chaudhuri R.R."/>
            <person name="La Ragione R."/>
            <person name="Hildebrand F."/>
            <person name="Pallen M.J."/>
        </authorList>
    </citation>
    <scope>NUCLEOTIDE SEQUENCE</scope>
    <source>
        <strain evidence="5">13766</strain>
    </source>
</reference>
<dbReference type="InterPro" id="IPR027417">
    <property type="entry name" value="P-loop_NTPase"/>
</dbReference>
<dbReference type="InterPro" id="IPR017871">
    <property type="entry name" value="ABC_transporter-like_CS"/>
</dbReference>
<dbReference type="AlphaFoldDB" id="A0A9D1FXX2"/>
<dbReference type="EMBL" id="DVJN01000013">
    <property type="protein sequence ID" value="HIS91524.1"/>
    <property type="molecule type" value="Genomic_DNA"/>
</dbReference>
<dbReference type="GO" id="GO:0022857">
    <property type="term" value="F:transmembrane transporter activity"/>
    <property type="evidence" value="ECO:0007669"/>
    <property type="project" value="TreeGrafter"/>
</dbReference>
<keyword evidence="3 5" id="KW-0067">ATP-binding</keyword>
<name>A0A9D1FXX2_9FIRM</name>
<dbReference type="GO" id="GO:0098796">
    <property type="term" value="C:membrane protein complex"/>
    <property type="evidence" value="ECO:0007669"/>
    <property type="project" value="UniProtKB-ARBA"/>
</dbReference>
<dbReference type="InterPro" id="IPR003593">
    <property type="entry name" value="AAA+_ATPase"/>
</dbReference>
<evidence type="ECO:0000256" key="1">
    <source>
        <dbReference type="ARBA" id="ARBA00022448"/>
    </source>
</evidence>
<dbReference type="Gene3D" id="3.40.50.300">
    <property type="entry name" value="P-loop containing nucleotide triphosphate hydrolases"/>
    <property type="match status" value="1"/>
</dbReference>
<dbReference type="SMART" id="SM00382">
    <property type="entry name" value="AAA"/>
    <property type="match status" value="1"/>
</dbReference>
<evidence type="ECO:0000256" key="2">
    <source>
        <dbReference type="ARBA" id="ARBA00022741"/>
    </source>
</evidence>
<dbReference type="InterPro" id="IPR003439">
    <property type="entry name" value="ABC_transporter-like_ATP-bd"/>
</dbReference>
<sequence>MAGEFFKMRGIVKSYRMGDEEQVVLKGIDLDIQPGEFLSILGPSGSGKTTLMNLIGCLDTPTSGEYILDGQLIRALSEKELARIRSREIGFIFQQFQLLPRMTAQKNVELPLVYAGVGAAERAQRAREMLELVGLADKLDHYPNQLSGGQQQRVAIARAMVTQPNLLLADEPTGALDQRTGRQVMQLFREINAQGHTIVMITHDVNIAKNASRVVKILDGQLSEGSVEDA</sequence>
<dbReference type="GO" id="GO:0005886">
    <property type="term" value="C:plasma membrane"/>
    <property type="evidence" value="ECO:0007669"/>
    <property type="project" value="TreeGrafter"/>
</dbReference>
<evidence type="ECO:0000259" key="4">
    <source>
        <dbReference type="PROSITE" id="PS50893"/>
    </source>
</evidence>
<gene>
    <name evidence="5" type="ORF">IAA84_00740</name>
</gene>
<dbReference type="InterPro" id="IPR015854">
    <property type="entry name" value="ABC_transpr_LolD-like"/>
</dbReference>
<dbReference type="FunFam" id="3.40.50.300:FF:000032">
    <property type="entry name" value="Export ABC transporter ATP-binding protein"/>
    <property type="match status" value="1"/>
</dbReference>
<dbReference type="InterPro" id="IPR017911">
    <property type="entry name" value="MacB-like_ATP-bd"/>
</dbReference>
<feature type="domain" description="ABC transporter" evidence="4">
    <location>
        <begin position="6"/>
        <end position="230"/>
    </location>
</feature>
<dbReference type="PANTHER" id="PTHR24220">
    <property type="entry name" value="IMPORT ATP-BINDING PROTEIN"/>
    <property type="match status" value="1"/>
</dbReference>
<keyword evidence="2" id="KW-0547">Nucleotide-binding</keyword>
<proteinExistence type="predicted"/>
<dbReference type="PANTHER" id="PTHR24220:SF86">
    <property type="entry name" value="ABC TRANSPORTER ABCH.1"/>
    <property type="match status" value="1"/>
</dbReference>
<dbReference type="PROSITE" id="PS00211">
    <property type="entry name" value="ABC_TRANSPORTER_1"/>
    <property type="match status" value="1"/>
</dbReference>
<protein>
    <submittedName>
        <fullName evidence="5">ABC transporter ATP-binding protein</fullName>
    </submittedName>
</protein>
<evidence type="ECO:0000313" key="5">
    <source>
        <dbReference type="EMBL" id="HIS91524.1"/>
    </source>
</evidence>
<dbReference type="SUPFAM" id="SSF52540">
    <property type="entry name" value="P-loop containing nucleoside triphosphate hydrolases"/>
    <property type="match status" value="1"/>
</dbReference>
<dbReference type="GO" id="GO:0016887">
    <property type="term" value="F:ATP hydrolysis activity"/>
    <property type="evidence" value="ECO:0007669"/>
    <property type="project" value="InterPro"/>
</dbReference>
<dbReference type="Proteomes" id="UP000824140">
    <property type="component" value="Unassembled WGS sequence"/>
</dbReference>
<organism evidence="5 6">
    <name type="scientific">Candidatus Alectryocaccomicrobium excrementavium</name>
    <dbReference type="NCBI Taxonomy" id="2840668"/>
    <lineage>
        <taxon>Bacteria</taxon>
        <taxon>Bacillati</taxon>
        <taxon>Bacillota</taxon>
        <taxon>Clostridia</taxon>
        <taxon>Candidatus Alectryocaccomicrobium</taxon>
    </lineage>
</organism>
<keyword evidence="1" id="KW-0813">Transport</keyword>
<accession>A0A9D1FXX2</accession>
<dbReference type="Pfam" id="PF00005">
    <property type="entry name" value="ABC_tran"/>
    <property type="match status" value="1"/>
</dbReference>
<dbReference type="CDD" id="cd03255">
    <property type="entry name" value="ABC_MJ0796_LolCDE_FtsE"/>
    <property type="match status" value="1"/>
</dbReference>
<evidence type="ECO:0000313" key="6">
    <source>
        <dbReference type="Proteomes" id="UP000824140"/>
    </source>
</evidence>
<dbReference type="GO" id="GO:0005524">
    <property type="term" value="F:ATP binding"/>
    <property type="evidence" value="ECO:0007669"/>
    <property type="project" value="UniProtKB-KW"/>
</dbReference>
<dbReference type="PROSITE" id="PS50893">
    <property type="entry name" value="ABC_TRANSPORTER_2"/>
    <property type="match status" value="1"/>
</dbReference>